<accession>A0A1Z4LPT3</accession>
<name>A0A1Z4LPT3_9CYAN</name>
<dbReference type="InterPro" id="IPR025193">
    <property type="entry name" value="DUF4114"/>
</dbReference>
<feature type="region of interest" description="Disordered" evidence="1">
    <location>
        <begin position="92"/>
        <end position="114"/>
    </location>
</feature>
<sequence length="460" mass="51486">MISNKKKIVYGFAAAATLAGAFATPGNAQAADIQTPSDMMDGIQNAEATQARQEARKERDQARRQAGTFHDLNKKKNVYNVKNNNYQKQLTKYNNGETSEENLKKSESQLKNAQKSYQDKLNNLFVDKSGDKALKDARGSYNKALREHGNLKKKADKTKQQSDIDAANEARTKYEQFKQEYSSKLDAAKNGVTNNDLYKSLMVEGNQRIDAQKQAEKDYEAVVAQEWGGWTREHTVSENDDSQKDLISKFKAKLDEIDLVERREVARDEVVAQQLDPTKLFLKDDHDVTVWFLDEGAGYRNELAYETFGETNDKGIIFDDVSKGRKQSQLQMGDYVELGNFKAGTQFNFLLRADGADGTKTSNGDIYGADASLNADSLEHMIATQISVDGREYMLMGFEDLRNGGDKDYNDTIFVVDFGEGNLTNKRNFAQAAKVPEASNMAAILGVTGAGLMLRRRKKK</sequence>
<dbReference type="Pfam" id="PF13448">
    <property type="entry name" value="DUF4114"/>
    <property type="match status" value="1"/>
</dbReference>
<evidence type="ECO:0000313" key="4">
    <source>
        <dbReference type="EMBL" id="BAY83108.1"/>
    </source>
</evidence>
<feature type="compositionally biased region" description="Basic and acidic residues" evidence="1">
    <location>
        <begin position="157"/>
        <end position="167"/>
    </location>
</feature>
<feature type="region of interest" description="Disordered" evidence="1">
    <location>
        <begin position="47"/>
        <end position="75"/>
    </location>
</feature>
<evidence type="ECO:0000259" key="3">
    <source>
        <dbReference type="Pfam" id="PF13448"/>
    </source>
</evidence>
<feature type="signal peptide" evidence="2">
    <location>
        <begin position="1"/>
        <end position="30"/>
    </location>
</feature>
<keyword evidence="5" id="KW-1185">Reference proteome</keyword>
<evidence type="ECO:0000256" key="1">
    <source>
        <dbReference type="SAM" id="MobiDB-lite"/>
    </source>
</evidence>
<keyword evidence="2" id="KW-0732">Signal</keyword>
<reference evidence="4 5" key="1">
    <citation type="submission" date="2017-06" db="EMBL/GenBank/DDBJ databases">
        <title>Genome sequencing of cyanobaciteial culture collection at National Institute for Environmental Studies (NIES).</title>
        <authorList>
            <person name="Hirose Y."/>
            <person name="Shimura Y."/>
            <person name="Fujisawa T."/>
            <person name="Nakamura Y."/>
            <person name="Kawachi M."/>
        </authorList>
    </citation>
    <scope>NUCLEOTIDE SEQUENCE [LARGE SCALE GENOMIC DNA]</scope>
    <source>
        <strain evidence="4 5">NIES-267</strain>
    </source>
</reference>
<organism evidence="4 5">
    <name type="scientific">Calothrix parasitica NIES-267</name>
    <dbReference type="NCBI Taxonomy" id="1973488"/>
    <lineage>
        <taxon>Bacteria</taxon>
        <taxon>Bacillati</taxon>
        <taxon>Cyanobacteriota</taxon>
        <taxon>Cyanophyceae</taxon>
        <taxon>Nostocales</taxon>
        <taxon>Calotrichaceae</taxon>
        <taxon>Calothrix</taxon>
    </lineage>
</organism>
<dbReference type="EMBL" id="AP018227">
    <property type="protein sequence ID" value="BAY83108.1"/>
    <property type="molecule type" value="Genomic_DNA"/>
</dbReference>
<gene>
    <name evidence="4" type="ORF">NIES267_25940</name>
</gene>
<feature type="chain" id="PRO_5012667379" description="DUF4114 domain-containing protein" evidence="2">
    <location>
        <begin position="31"/>
        <end position="460"/>
    </location>
</feature>
<proteinExistence type="predicted"/>
<feature type="compositionally biased region" description="Basic and acidic residues" evidence="1">
    <location>
        <begin position="53"/>
        <end position="63"/>
    </location>
</feature>
<feature type="domain" description="DUF4114" evidence="3">
    <location>
        <begin position="341"/>
        <end position="418"/>
    </location>
</feature>
<feature type="region of interest" description="Disordered" evidence="1">
    <location>
        <begin position="145"/>
        <end position="167"/>
    </location>
</feature>
<dbReference type="Proteomes" id="UP000218418">
    <property type="component" value="Chromosome"/>
</dbReference>
<evidence type="ECO:0000256" key="2">
    <source>
        <dbReference type="SAM" id="SignalP"/>
    </source>
</evidence>
<evidence type="ECO:0000313" key="5">
    <source>
        <dbReference type="Proteomes" id="UP000218418"/>
    </source>
</evidence>
<dbReference type="AlphaFoldDB" id="A0A1Z4LPT3"/>
<dbReference type="OrthoDB" id="507489at2"/>
<protein>
    <recommendedName>
        <fullName evidence="3">DUF4114 domain-containing protein</fullName>
    </recommendedName>
</protein>